<dbReference type="SUPFAM" id="SSF53335">
    <property type="entry name" value="S-adenosyl-L-methionine-dependent methyltransferases"/>
    <property type="match status" value="1"/>
</dbReference>
<name>A0A0P7IW39_9RHOB</name>
<evidence type="ECO:0000313" key="3">
    <source>
        <dbReference type="Proteomes" id="UP000050471"/>
    </source>
</evidence>
<protein>
    <recommendedName>
        <fullName evidence="1">Methyltransferase domain-containing protein</fullName>
    </recommendedName>
</protein>
<proteinExistence type="predicted"/>
<keyword evidence="3" id="KW-1185">Reference proteome</keyword>
<dbReference type="Gene3D" id="3.40.50.150">
    <property type="entry name" value="Vaccinia Virus protein VP39"/>
    <property type="match status" value="1"/>
</dbReference>
<sequence length="212" mass="22554">MFFSIFSNALVGASVPGTLTKIRKNSSKIANNASPDELTGCLLATLAASKPAGQMLELGTGTGVSASWLLSGMDAQSSLHSVELDNELAEFAQQELANDKRFSRIVSDAAQYFETIPSGYFDLIFAANCPDKPIHLNLAVRGLKPGGFYILDNLLPQANRLDAHNAKLPGLLTSLMGNPELIILPLDWSTGVVIAVKIPSVCNPTVNLTKAQ</sequence>
<accession>A0A0P7IW39</accession>
<dbReference type="EMBL" id="LKBA01000006">
    <property type="protein sequence ID" value="KPN63553.1"/>
    <property type="molecule type" value="Genomic_DNA"/>
</dbReference>
<dbReference type="InterPro" id="IPR029063">
    <property type="entry name" value="SAM-dependent_MTases_sf"/>
</dbReference>
<gene>
    <name evidence="2" type="ORF">AKJ29_13025</name>
</gene>
<comment type="caution">
    <text evidence="2">The sequence shown here is derived from an EMBL/GenBank/DDBJ whole genome shotgun (WGS) entry which is preliminary data.</text>
</comment>
<dbReference type="Proteomes" id="UP000050471">
    <property type="component" value="Unassembled WGS sequence"/>
</dbReference>
<feature type="domain" description="Methyltransferase" evidence="1">
    <location>
        <begin position="56"/>
        <end position="147"/>
    </location>
</feature>
<dbReference type="STRING" id="154981.AKJ29_13025"/>
<organism evidence="2 3">
    <name type="scientific">Aliiroseovarius crassostreae</name>
    <dbReference type="NCBI Taxonomy" id="154981"/>
    <lineage>
        <taxon>Bacteria</taxon>
        <taxon>Pseudomonadati</taxon>
        <taxon>Pseudomonadota</taxon>
        <taxon>Alphaproteobacteria</taxon>
        <taxon>Rhodobacterales</taxon>
        <taxon>Paracoccaceae</taxon>
        <taxon>Aliiroseovarius</taxon>
    </lineage>
</organism>
<dbReference type="PANTHER" id="PTHR43167:SF1">
    <property type="entry name" value="PUTATIVE (AFU_ORTHOLOGUE AFUA_6G01830)-RELATED"/>
    <property type="match status" value="1"/>
</dbReference>
<evidence type="ECO:0000259" key="1">
    <source>
        <dbReference type="Pfam" id="PF13649"/>
    </source>
</evidence>
<dbReference type="Pfam" id="PF13649">
    <property type="entry name" value="Methyltransf_25"/>
    <property type="match status" value="1"/>
</dbReference>
<reference evidence="2 3" key="1">
    <citation type="submission" date="2015-09" db="EMBL/GenBank/DDBJ databases">
        <title>Draft genome sequence of Aliiroseovarius crassostreae CV919-312TSm, the causative agent of Roseovarius Oyster Disease (formerly Juvenile Oyster Disease).</title>
        <authorList>
            <person name="Kessner L."/>
            <person name="Spinard E."/>
            <person name="Nelson D."/>
        </authorList>
    </citation>
    <scope>NUCLEOTIDE SEQUENCE [LARGE SCALE GENOMIC DNA]</scope>
    <source>
        <strain evidence="2 3">CV919-312</strain>
    </source>
</reference>
<dbReference type="CDD" id="cd02440">
    <property type="entry name" value="AdoMet_MTases"/>
    <property type="match status" value="1"/>
</dbReference>
<dbReference type="PANTHER" id="PTHR43167">
    <property type="entry name" value="PUTATIVE (AFU_ORTHOLOGUE AFUA_6G01830)-RELATED"/>
    <property type="match status" value="1"/>
</dbReference>
<dbReference type="RefSeq" id="WP_055190012.1">
    <property type="nucleotide sequence ID" value="NZ_FPBS01000037.1"/>
</dbReference>
<dbReference type="InterPro" id="IPR041698">
    <property type="entry name" value="Methyltransf_25"/>
</dbReference>
<evidence type="ECO:0000313" key="2">
    <source>
        <dbReference type="EMBL" id="KPN63553.1"/>
    </source>
</evidence>
<dbReference type="AlphaFoldDB" id="A0A0P7IW39"/>